<feature type="transmembrane region" description="Helical" evidence="7">
    <location>
        <begin position="170"/>
        <end position="189"/>
    </location>
</feature>
<evidence type="ECO:0000256" key="3">
    <source>
        <dbReference type="ARBA" id="ARBA00022692"/>
    </source>
</evidence>
<dbReference type="RefSeq" id="WP_079699709.1">
    <property type="nucleotide sequence ID" value="NZ_JADNAH010000050.1"/>
</dbReference>
<dbReference type="Proteomes" id="UP000294682">
    <property type="component" value="Unassembled WGS sequence"/>
</dbReference>
<dbReference type="PANTHER" id="PTHR34390">
    <property type="entry name" value="UPF0442 PROTEIN YJJB-RELATED"/>
    <property type="match status" value="1"/>
</dbReference>
<dbReference type="Pfam" id="PF06738">
    <property type="entry name" value="ThrE"/>
    <property type="match status" value="1"/>
</dbReference>
<evidence type="ECO:0000256" key="4">
    <source>
        <dbReference type="ARBA" id="ARBA00022989"/>
    </source>
</evidence>
<feature type="transmembrane region" description="Helical" evidence="7">
    <location>
        <begin position="195"/>
        <end position="217"/>
    </location>
</feature>
<dbReference type="GO" id="GO:0005886">
    <property type="term" value="C:plasma membrane"/>
    <property type="evidence" value="ECO:0007669"/>
    <property type="project" value="UniProtKB-SubCell"/>
</dbReference>
<keyword evidence="5 7" id="KW-0472">Membrane</keyword>
<dbReference type="GO" id="GO:0022857">
    <property type="term" value="F:transmembrane transporter activity"/>
    <property type="evidence" value="ECO:0007669"/>
    <property type="project" value="InterPro"/>
</dbReference>
<protein>
    <submittedName>
        <fullName evidence="9">Uncharacterized membrane protein YjjP (DUF1212 family)</fullName>
    </submittedName>
</protein>
<keyword evidence="10" id="KW-1185">Reference proteome</keyword>
<comment type="caution">
    <text evidence="9">The sequence shown here is derived from an EMBL/GenBank/DDBJ whole genome shotgun (WGS) entry which is preliminary data.</text>
</comment>
<evidence type="ECO:0000256" key="5">
    <source>
        <dbReference type="ARBA" id="ARBA00023136"/>
    </source>
</evidence>
<evidence type="ECO:0000256" key="2">
    <source>
        <dbReference type="ARBA" id="ARBA00022475"/>
    </source>
</evidence>
<dbReference type="EMBL" id="SLUK01000005">
    <property type="protein sequence ID" value="TCL43504.1"/>
    <property type="molecule type" value="Genomic_DNA"/>
</dbReference>
<accession>A0A9X8Y8A3</accession>
<evidence type="ECO:0000313" key="10">
    <source>
        <dbReference type="Proteomes" id="UP000294682"/>
    </source>
</evidence>
<feature type="transmembrane region" description="Helical" evidence="7">
    <location>
        <begin position="229"/>
        <end position="256"/>
    </location>
</feature>
<keyword evidence="2" id="KW-1003">Cell membrane</keyword>
<dbReference type="InterPro" id="IPR010619">
    <property type="entry name" value="ThrE-like_N"/>
</dbReference>
<evidence type="ECO:0000256" key="7">
    <source>
        <dbReference type="SAM" id="Phobius"/>
    </source>
</evidence>
<sequence>MNDSRRILELAIKAGEILLYNGGEIFRVQETMLRIAKAYGAEDFHVYIVSTGIFATALVDGRLHSTTLVQIPLSAMHLGRVIAVNSLSRDIACGRCEIDEAFRRLETIEAIPFYPPWMRVLVTGLGCAGFGFILGGDFFDSVISFLSGAILSCFLIYADRRKLSKIIANLMASALVTLCGLTFFHLGLGNHIDKIIIGSLMPLVPGVALTTSIRDFLNTDYLSGMIRLIDTLLVASCIAIGVGAVLGAASLFLGVVV</sequence>
<keyword evidence="3 7" id="KW-0812">Transmembrane</keyword>
<dbReference type="OrthoDB" id="9813917at2"/>
<organism evidence="9 10">
    <name type="scientific">Harryflintia acetispora</name>
    <dbReference type="NCBI Taxonomy" id="1849041"/>
    <lineage>
        <taxon>Bacteria</taxon>
        <taxon>Bacillati</taxon>
        <taxon>Bacillota</taxon>
        <taxon>Clostridia</taxon>
        <taxon>Eubacteriales</taxon>
        <taxon>Oscillospiraceae</taxon>
        <taxon>Harryflintia</taxon>
    </lineage>
</organism>
<dbReference type="PANTHER" id="PTHR34390:SF2">
    <property type="entry name" value="SUCCINATE TRANSPORTER SUBUNIT YJJP-RELATED"/>
    <property type="match status" value="1"/>
</dbReference>
<name>A0A9X8Y8A3_9FIRM</name>
<dbReference type="GO" id="GO:0015744">
    <property type="term" value="P:succinate transport"/>
    <property type="evidence" value="ECO:0007669"/>
    <property type="project" value="TreeGrafter"/>
</dbReference>
<comment type="similarity">
    <text evidence="6">Belongs to the ThrE exporter (TC 2.A.79) family.</text>
</comment>
<evidence type="ECO:0000259" key="8">
    <source>
        <dbReference type="Pfam" id="PF06738"/>
    </source>
</evidence>
<dbReference type="InterPro" id="IPR050539">
    <property type="entry name" value="ThrE_Dicarb/AminoAcid_Exp"/>
</dbReference>
<feature type="domain" description="Threonine/serine exporter-like N-terminal" evidence="8">
    <location>
        <begin position="10"/>
        <end position="246"/>
    </location>
</feature>
<comment type="subcellular location">
    <subcellularLocation>
        <location evidence="1">Cell membrane</location>
        <topology evidence="1">Multi-pass membrane protein</topology>
    </subcellularLocation>
</comment>
<keyword evidence="4 7" id="KW-1133">Transmembrane helix</keyword>
<reference evidence="9 10" key="1">
    <citation type="submission" date="2019-03" db="EMBL/GenBank/DDBJ databases">
        <title>Genomic Encyclopedia of Type Strains, Phase IV (KMG-IV): sequencing the most valuable type-strain genomes for metagenomic binning, comparative biology and taxonomic classification.</title>
        <authorList>
            <person name="Goeker M."/>
        </authorList>
    </citation>
    <scope>NUCLEOTIDE SEQUENCE [LARGE SCALE GENOMIC DNA]</scope>
    <source>
        <strain evidence="9 10">DSM 100433</strain>
    </source>
</reference>
<evidence type="ECO:0000256" key="1">
    <source>
        <dbReference type="ARBA" id="ARBA00004651"/>
    </source>
</evidence>
<evidence type="ECO:0000313" key="9">
    <source>
        <dbReference type="EMBL" id="TCL43504.1"/>
    </source>
</evidence>
<evidence type="ECO:0000256" key="6">
    <source>
        <dbReference type="ARBA" id="ARBA00034125"/>
    </source>
</evidence>
<gene>
    <name evidence="9" type="ORF">EDD78_105136</name>
</gene>
<dbReference type="AlphaFoldDB" id="A0A9X8Y8A3"/>
<proteinExistence type="inferred from homology"/>